<dbReference type="GO" id="GO:0050163">
    <property type="term" value="F:oxaloacetate tautomerase activity"/>
    <property type="evidence" value="ECO:0007669"/>
    <property type="project" value="UniProtKB-ARBA"/>
</dbReference>
<dbReference type="STRING" id="329885.A0A4U0ULJ2"/>
<evidence type="ECO:0000256" key="2">
    <source>
        <dbReference type="ARBA" id="ARBA00022723"/>
    </source>
</evidence>
<dbReference type="InterPro" id="IPR011234">
    <property type="entry name" value="Fumarylacetoacetase-like_C"/>
</dbReference>
<dbReference type="PANTHER" id="PTHR11820:SF100">
    <property type="entry name" value="FUMARYLACETOACETATE HYDROLASE FAMILY PROTEIN (AFU_ORTHOLOGUE AFUA_4G01490)"/>
    <property type="match status" value="1"/>
</dbReference>
<reference evidence="4 5" key="1">
    <citation type="submission" date="2017-03" db="EMBL/GenBank/DDBJ databases">
        <title>Genomes of endolithic fungi from Antarctica.</title>
        <authorList>
            <person name="Coleine C."/>
            <person name="Masonjones S."/>
            <person name="Stajich J.E."/>
        </authorList>
    </citation>
    <scope>NUCLEOTIDE SEQUENCE [LARGE SCALE GENOMIC DNA]</scope>
    <source>
        <strain evidence="4 5">CCFEE 5311</strain>
    </source>
</reference>
<evidence type="ECO:0000256" key="1">
    <source>
        <dbReference type="ARBA" id="ARBA00010211"/>
    </source>
</evidence>
<dbReference type="EMBL" id="NAJP01000059">
    <property type="protein sequence ID" value="TKA36477.1"/>
    <property type="molecule type" value="Genomic_DNA"/>
</dbReference>
<proteinExistence type="inferred from homology"/>
<dbReference type="SUPFAM" id="SSF56529">
    <property type="entry name" value="FAH"/>
    <property type="match status" value="1"/>
</dbReference>
<comment type="similarity">
    <text evidence="1">Belongs to the FAH family.</text>
</comment>
<keyword evidence="2" id="KW-0479">Metal-binding</keyword>
<accession>A0A4U0ULJ2</accession>
<feature type="domain" description="Fumarylacetoacetase-like C-terminal" evidence="3">
    <location>
        <begin position="113"/>
        <end position="322"/>
    </location>
</feature>
<dbReference type="Proteomes" id="UP000310066">
    <property type="component" value="Unassembled WGS sequence"/>
</dbReference>
<evidence type="ECO:0000259" key="3">
    <source>
        <dbReference type="Pfam" id="PF01557"/>
    </source>
</evidence>
<dbReference type="OrthoDB" id="411064at2759"/>
<dbReference type="PANTHER" id="PTHR11820">
    <property type="entry name" value="ACYLPYRUVASE"/>
    <property type="match status" value="1"/>
</dbReference>
<dbReference type="Gene3D" id="3.90.850.10">
    <property type="entry name" value="Fumarylacetoacetase-like, C-terminal domain"/>
    <property type="match status" value="1"/>
</dbReference>
<dbReference type="FunFam" id="3.90.850.10:FF:000002">
    <property type="entry name" value="2-hydroxyhepta-2,4-diene-1,7-dioate isomerase"/>
    <property type="match status" value="1"/>
</dbReference>
<evidence type="ECO:0000313" key="4">
    <source>
        <dbReference type="EMBL" id="TKA36477.1"/>
    </source>
</evidence>
<sequence length="326" mass="35299">MLAVPRLATNALRRSTQLSRHLLTPSLSTHRTMSSLTKWDRLIRYVSAKDGKTKYGEPIVSGDKPDIDDLAQKGGLKVKVLEGPTPIQAAPTGEEDEVKQLLGPLTPEDVSIVRCTGLNYKTHILETGFDLPANPTLFIKPSQTVADTRQSVPIPALGQAQCDYEGELTIVIGKACKNVSEADALSYVAGYVSSNDVSCRDWQMEKDKAGMMPQWSFSKSFDKYAPLGPCIVSTKLLGDAGGLAMKTFVNGELRQDTNTSDLCFGVRKLVSFFSTGQTLEAGSLIMTGTPGGVGFGMKPPKWLKDGDEVVVEIEGIGKVVNKMHFE</sequence>
<dbReference type="GO" id="GO:0046872">
    <property type="term" value="F:metal ion binding"/>
    <property type="evidence" value="ECO:0007669"/>
    <property type="project" value="UniProtKB-KW"/>
</dbReference>
<dbReference type="InterPro" id="IPR036663">
    <property type="entry name" value="Fumarylacetoacetase_C_sf"/>
</dbReference>
<dbReference type="AlphaFoldDB" id="A0A4U0ULJ2"/>
<protein>
    <recommendedName>
        <fullName evidence="3">Fumarylacetoacetase-like C-terminal domain-containing protein</fullName>
    </recommendedName>
</protein>
<name>A0A4U0ULJ2_9PEZI</name>
<gene>
    <name evidence="4" type="ORF">B0A54_13478</name>
</gene>
<dbReference type="GO" id="GO:0006107">
    <property type="term" value="P:oxaloacetate metabolic process"/>
    <property type="evidence" value="ECO:0007669"/>
    <property type="project" value="UniProtKB-ARBA"/>
</dbReference>
<evidence type="ECO:0000313" key="5">
    <source>
        <dbReference type="Proteomes" id="UP000310066"/>
    </source>
</evidence>
<dbReference type="Pfam" id="PF01557">
    <property type="entry name" value="FAA_hydrolase"/>
    <property type="match status" value="1"/>
</dbReference>
<comment type="caution">
    <text evidence="4">The sequence shown here is derived from an EMBL/GenBank/DDBJ whole genome shotgun (WGS) entry which is preliminary data.</text>
</comment>
<organism evidence="4 5">
    <name type="scientific">Friedmanniomyces endolithicus</name>
    <dbReference type="NCBI Taxonomy" id="329885"/>
    <lineage>
        <taxon>Eukaryota</taxon>
        <taxon>Fungi</taxon>
        <taxon>Dikarya</taxon>
        <taxon>Ascomycota</taxon>
        <taxon>Pezizomycotina</taxon>
        <taxon>Dothideomycetes</taxon>
        <taxon>Dothideomycetidae</taxon>
        <taxon>Mycosphaerellales</taxon>
        <taxon>Teratosphaeriaceae</taxon>
        <taxon>Friedmanniomyces</taxon>
    </lineage>
</organism>